<keyword evidence="5" id="KW-0456">Lyase</keyword>
<evidence type="ECO:0000313" key="8">
    <source>
        <dbReference type="EMBL" id="MDM8333116.1"/>
    </source>
</evidence>
<keyword evidence="1" id="KW-1003">Cell membrane</keyword>
<evidence type="ECO:0000256" key="1">
    <source>
        <dbReference type="ARBA" id="ARBA00022475"/>
    </source>
</evidence>
<reference evidence="8" key="2">
    <citation type="submission" date="2023-06" db="EMBL/GenBank/DDBJ databases">
        <authorList>
            <person name="Zeman M."/>
            <person name="Kubasova T."/>
            <person name="Jahodarova E."/>
            <person name="Nykrynova M."/>
            <person name="Rychlik I."/>
        </authorList>
    </citation>
    <scope>NUCLEOTIDE SEQUENCE</scope>
    <source>
        <strain evidence="8">105_WCHN</strain>
    </source>
</reference>
<evidence type="ECO:0000256" key="6">
    <source>
        <dbReference type="ARBA" id="ARBA00023316"/>
    </source>
</evidence>
<evidence type="ECO:0000313" key="9">
    <source>
        <dbReference type="Proteomes" id="UP001529423"/>
    </source>
</evidence>
<dbReference type="PANTHER" id="PTHR30518">
    <property type="entry name" value="ENDOLYTIC MUREIN TRANSGLYCOSYLASE"/>
    <property type="match status" value="1"/>
</dbReference>
<dbReference type="Pfam" id="PF02618">
    <property type="entry name" value="YceG"/>
    <property type="match status" value="1"/>
</dbReference>
<name>A0ABT7VKM2_9LACO</name>
<accession>A0ABT7VKM2</accession>
<evidence type="ECO:0000256" key="5">
    <source>
        <dbReference type="ARBA" id="ARBA00023239"/>
    </source>
</evidence>
<feature type="transmembrane region" description="Helical" evidence="7">
    <location>
        <begin position="12"/>
        <end position="31"/>
    </location>
</feature>
<reference evidence="8" key="1">
    <citation type="submission" date="2023-06" db="EMBL/GenBank/DDBJ databases">
        <title>Identification and characterization of horizontal gene transfer across gut microbiota members of farm animals based on homology search.</title>
        <authorList>
            <person name="Schwarzerova J."/>
            <person name="Nykrynova M."/>
            <person name="Jureckova K."/>
            <person name="Cejkova D."/>
            <person name="Rychlik I."/>
        </authorList>
    </citation>
    <scope>NUCLEOTIDE SEQUENCE</scope>
    <source>
        <strain evidence="8">105_WCHN</strain>
    </source>
</reference>
<dbReference type="PANTHER" id="PTHR30518:SF2">
    <property type="entry name" value="ENDOLYTIC MUREIN TRANSGLYCOSYLASE"/>
    <property type="match status" value="1"/>
</dbReference>
<dbReference type="InterPro" id="IPR003770">
    <property type="entry name" value="MLTG-like"/>
</dbReference>
<sequence>MDEQQLRRQNRFVIGLVVVLVALGLAIHQYFNYALRPVASGSRTRVTVVIPKGATDDEVGTILQEKRVIKSAFVFSYYLQTHKTSGVKAGTFTLNRSLTVPQIAGRLQDSQAAKWR</sequence>
<dbReference type="RefSeq" id="WP_289558701.1">
    <property type="nucleotide sequence ID" value="NZ_JAUDEO010000002.1"/>
</dbReference>
<proteinExistence type="predicted"/>
<evidence type="ECO:0000256" key="3">
    <source>
        <dbReference type="ARBA" id="ARBA00022989"/>
    </source>
</evidence>
<protein>
    <submittedName>
        <fullName evidence="8">Endolytic transglycosylase MltG</fullName>
    </submittedName>
</protein>
<dbReference type="Proteomes" id="UP001529423">
    <property type="component" value="Unassembled WGS sequence"/>
</dbReference>
<keyword evidence="4 7" id="KW-0472">Membrane</keyword>
<keyword evidence="6" id="KW-0961">Cell wall biogenesis/degradation</keyword>
<comment type="caution">
    <text evidence="8">The sequence shown here is derived from an EMBL/GenBank/DDBJ whole genome shotgun (WGS) entry which is preliminary data.</text>
</comment>
<organism evidence="8 9">
    <name type="scientific">Limosilactobacillus panis</name>
    <dbReference type="NCBI Taxonomy" id="47493"/>
    <lineage>
        <taxon>Bacteria</taxon>
        <taxon>Bacillati</taxon>
        <taxon>Bacillota</taxon>
        <taxon>Bacilli</taxon>
        <taxon>Lactobacillales</taxon>
        <taxon>Lactobacillaceae</taxon>
        <taxon>Limosilactobacillus</taxon>
    </lineage>
</organism>
<evidence type="ECO:0000256" key="2">
    <source>
        <dbReference type="ARBA" id="ARBA00022692"/>
    </source>
</evidence>
<evidence type="ECO:0000256" key="7">
    <source>
        <dbReference type="SAM" id="Phobius"/>
    </source>
</evidence>
<dbReference type="EMBL" id="JAUDEO010000002">
    <property type="protein sequence ID" value="MDM8333116.1"/>
    <property type="molecule type" value="Genomic_DNA"/>
</dbReference>
<keyword evidence="2 7" id="KW-0812">Transmembrane</keyword>
<evidence type="ECO:0000256" key="4">
    <source>
        <dbReference type="ARBA" id="ARBA00023136"/>
    </source>
</evidence>
<keyword evidence="3 7" id="KW-1133">Transmembrane helix</keyword>
<gene>
    <name evidence="8" type="ORF">QUW46_00755</name>
</gene>
<keyword evidence="9" id="KW-1185">Reference proteome</keyword>